<gene>
    <name evidence="1" type="ORF">SD71_09855</name>
</gene>
<proteinExistence type="predicted"/>
<keyword evidence="2" id="KW-1185">Reference proteome</keyword>
<reference evidence="1 2" key="1">
    <citation type="submission" date="2014-12" db="EMBL/GenBank/DDBJ databases">
        <title>Draft genome sequence of Cohnella kolymensis strain B-2846.</title>
        <authorList>
            <person name="Karlyshev A.V."/>
            <person name="Kudryashova E.B."/>
        </authorList>
    </citation>
    <scope>NUCLEOTIDE SEQUENCE [LARGE SCALE GENOMIC DNA]</scope>
    <source>
        <strain evidence="1 2">VKM B-2846</strain>
    </source>
</reference>
<dbReference type="RefSeq" id="WP_041062202.1">
    <property type="nucleotide sequence ID" value="NZ_JXAL01000014.1"/>
</dbReference>
<protein>
    <recommendedName>
        <fullName evidence="3">WYL domain-containing protein</fullName>
    </recommendedName>
</protein>
<name>A0ABR5A639_9BACL</name>
<evidence type="ECO:0008006" key="3">
    <source>
        <dbReference type="Google" id="ProtNLM"/>
    </source>
</evidence>
<evidence type="ECO:0000313" key="1">
    <source>
        <dbReference type="EMBL" id="KIL36233.1"/>
    </source>
</evidence>
<accession>A0ABR5A639</accession>
<evidence type="ECO:0000313" key="2">
    <source>
        <dbReference type="Proteomes" id="UP000054526"/>
    </source>
</evidence>
<sequence length="66" mass="7555">MLIEKCVGRIVDIIYQDSKGNITKRQISIHKVRDGKVRGFDTVKQAFRSFEVERILAALPVSRRPA</sequence>
<organism evidence="1 2">
    <name type="scientific">Cohnella kolymensis</name>
    <dbReference type="NCBI Taxonomy" id="1590652"/>
    <lineage>
        <taxon>Bacteria</taxon>
        <taxon>Bacillati</taxon>
        <taxon>Bacillota</taxon>
        <taxon>Bacilli</taxon>
        <taxon>Bacillales</taxon>
        <taxon>Paenibacillaceae</taxon>
        <taxon>Cohnella</taxon>
    </lineage>
</organism>
<dbReference type="Proteomes" id="UP000054526">
    <property type="component" value="Unassembled WGS sequence"/>
</dbReference>
<dbReference type="EMBL" id="JXAL01000014">
    <property type="protein sequence ID" value="KIL36233.1"/>
    <property type="molecule type" value="Genomic_DNA"/>
</dbReference>
<comment type="caution">
    <text evidence="1">The sequence shown here is derived from an EMBL/GenBank/DDBJ whole genome shotgun (WGS) entry which is preliminary data.</text>
</comment>